<dbReference type="GO" id="GO:0004252">
    <property type="term" value="F:serine-type endopeptidase activity"/>
    <property type="evidence" value="ECO:0007669"/>
    <property type="project" value="UniProtKB-UniRule"/>
</dbReference>
<keyword evidence="3 5" id="KW-0378">Hydrolase</keyword>
<evidence type="ECO:0000259" key="7">
    <source>
        <dbReference type="Pfam" id="PF00082"/>
    </source>
</evidence>
<keyword evidence="9" id="KW-1185">Reference proteome</keyword>
<dbReference type="InterPro" id="IPR000209">
    <property type="entry name" value="Peptidase_S8/S53_dom"/>
</dbReference>
<dbReference type="GO" id="GO:0005615">
    <property type="term" value="C:extracellular space"/>
    <property type="evidence" value="ECO:0007669"/>
    <property type="project" value="TreeGrafter"/>
</dbReference>
<name>A0A941BH60_9BURK</name>
<feature type="active site" description="Charge relay system" evidence="5">
    <location>
        <position position="274"/>
    </location>
</feature>
<sequence length="617" mass="65556">MRTPRIAPLAALAVFALTGALALTPPAAQAQTAKPRIEKAADLPRFSYPVKGSLEAVVRQPEAFAAFAATLRRDTESVLAGYDIPDVGTRRDLLSTLAIMDFLDGRYDSALQRAELVRSLQDKPADKLISAQRLRAMASAAKQHPLGSPAYKAAVAAFIRSELAPLPYPVIANDIKGAKASAELIGEALALGRVREVVQPIADSSGAVSSEFAPLLVFARFALIGTLPLKQTLIDTYTAYLTQHQVAKTDIWAARDVALQPADVKAPVVLAVWDSGVDTALFGTQVVKDAQGQPLVIGYDKYARPANTTLAPIPAELRGKLPQMVARSKGFSDLQANIDSKEASEVKTWLSTLAPADYKAAIEEINLAGNYEHGTHVAGIAMAGNPGARLLVARIEFGHTLKPDPCPTREQTEREAASMHGSVAFLKQHGARVVNMSWGGNVKSIESDLEQCGLGKSPEDRQAMAREYFDLLKRAETEAMASAPEILFIAAGGNDNSDASFNEFIPSGIVLPNLLTVGAVDLAGDEASFTSYGPTVKVHANGYLVESYLPGGARVALSGTSMAAPQVANLAAKMLAVNPKLTPRELIDIIVATAEPSADGRRRLVHPKNAVAQARAR</sequence>
<evidence type="ECO:0000313" key="9">
    <source>
        <dbReference type="Proteomes" id="UP000678374"/>
    </source>
</evidence>
<evidence type="ECO:0000256" key="4">
    <source>
        <dbReference type="ARBA" id="ARBA00022825"/>
    </source>
</evidence>
<dbReference type="AlphaFoldDB" id="A0A941BH60"/>
<feature type="signal peptide" evidence="6">
    <location>
        <begin position="1"/>
        <end position="30"/>
    </location>
</feature>
<feature type="active site" description="Charge relay system" evidence="5">
    <location>
        <position position="561"/>
    </location>
</feature>
<keyword evidence="4 5" id="KW-0720">Serine protease</keyword>
<comment type="similarity">
    <text evidence="1 5">Belongs to the peptidase S8 family.</text>
</comment>
<dbReference type="Proteomes" id="UP000678374">
    <property type="component" value="Unassembled WGS sequence"/>
</dbReference>
<dbReference type="PROSITE" id="PS51892">
    <property type="entry name" value="SUBTILASE"/>
    <property type="match status" value="1"/>
</dbReference>
<organism evidence="8 9">
    <name type="scientific">Ideonella aquatica</name>
    <dbReference type="NCBI Taxonomy" id="2824119"/>
    <lineage>
        <taxon>Bacteria</taxon>
        <taxon>Pseudomonadati</taxon>
        <taxon>Pseudomonadota</taxon>
        <taxon>Betaproteobacteria</taxon>
        <taxon>Burkholderiales</taxon>
        <taxon>Sphaerotilaceae</taxon>
        <taxon>Ideonella</taxon>
    </lineage>
</organism>
<dbReference type="Gene3D" id="3.40.50.200">
    <property type="entry name" value="Peptidase S8/S53 domain"/>
    <property type="match status" value="1"/>
</dbReference>
<evidence type="ECO:0000256" key="3">
    <source>
        <dbReference type="ARBA" id="ARBA00022801"/>
    </source>
</evidence>
<dbReference type="PRINTS" id="PR00723">
    <property type="entry name" value="SUBTILISIN"/>
</dbReference>
<feature type="chain" id="PRO_5036814770" evidence="6">
    <location>
        <begin position="31"/>
        <end position="617"/>
    </location>
</feature>
<dbReference type="PANTHER" id="PTHR43806">
    <property type="entry name" value="PEPTIDASE S8"/>
    <property type="match status" value="1"/>
</dbReference>
<protein>
    <submittedName>
        <fullName evidence="8">S8 family serine peptidase</fullName>
    </submittedName>
</protein>
<accession>A0A941BH60</accession>
<gene>
    <name evidence="8" type="ORF">KAK06_00015</name>
</gene>
<evidence type="ECO:0000313" key="8">
    <source>
        <dbReference type="EMBL" id="MBQ0957327.1"/>
    </source>
</evidence>
<dbReference type="SUPFAM" id="SSF52743">
    <property type="entry name" value="Subtilisin-like"/>
    <property type="match status" value="1"/>
</dbReference>
<dbReference type="RefSeq" id="WP_210799636.1">
    <property type="nucleotide sequence ID" value="NZ_JAGQDE010000001.1"/>
</dbReference>
<comment type="caution">
    <text evidence="8">The sequence shown here is derived from an EMBL/GenBank/DDBJ whole genome shotgun (WGS) entry which is preliminary data.</text>
</comment>
<evidence type="ECO:0000256" key="5">
    <source>
        <dbReference type="PROSITE-ProRule" id="PRU01240"/>
    </source>
</evidence>
<evidence type="ECO:0000256" key="6">
    <source>
        <dbReference type="SAM" id="SignalP"/>
    </source>
</evidence>
<dbReference type="EMBL" id="JAGQDE010000001">
    <property type="protein sequence ID" value="MBQ0957327.1"/>
    <property type="molecule type" value="Genomic_DNA"/>
</dbReference>
<proteinExistence type="inferred from homology"/>
<dbReference type="Pfam" id="PF00082">
    <property type="entry name" value="Peptidase_S8"/>
    <property type="match status" value="1"/>
</dbReference>
<dbReference type="InterPro" id="IPR050131">
    <property type="entry name" value="Peptidase_S8_subtilisin-like"/>
</dbReference>
<evidence type="ECO:0000256" key="2">
    <source>
        <dbReference type="ARBA" id="ARBA00022670"/>
    </source>
</evidence>
<dbReference type="PANTHER" id="PTHR43806:SF11">
    <property type="entry name" value="CEREVISIN-RELATED"/>
    <property type="match status" value="1"/>
</dbReference>
<evidence type="ECO:0000256" key="1">
    <source>
        <dbReference type="ARBA" id="ARBA00011073"/>
    </source>
</evidence>
<dbReference type="InterPro" id="IPR015500">
    <property type="entry name" value="Peptidase_S8_subtilisin-rel"/>
</dbReference>
<dbReference type="InterPro" id="IPR036852">
    <property type="entry name" value="Peptidase_S8/S53_dom_sf"/>
</dbReference>
<feature type="domain" description="Peptidase S8/S53" evidence="7">
    <location>
        <begin position="268"/>
        <end position="598"/>
    </location>
</feature>
<feature type="active site" description="Charge relay system" evidence="5">
    <location>
        <position position="373"/>
    </location>
</feature>
<reference evidence="8" key="1">
    <citation type="submission" date="2021-04" db="EMBL/GenBank/DDBJ databases">
        <title>The genome sequence of Ideonella sp. 4Y11.</title>
        <authorList>
            <person name="Liu Y."/>
        </authorList>
    </citation>
    <scope>NUCLEOTIDE SEQUENCE</scope>
    <source>
        <strain evidence="8">4Y11</strain>
    </source>
</reference>
<keyword evidence="6" id="KW-0732">Signal</keyword>
<keyword evidence="2 5" id="KW-0645">Protease</keyword>
<dbReference type="GO" id="GO:0006508">
    <property type="term" value="P:proteolysis"/>
    <property type="evidence" value="ECO:0007669"/>
    <property type="project" value="UniProtKB-KW"/>
</dbReference>